<dbReference type="PANTHER" id="PTHR15711">
    <property type="entry name" value="RAP GTPASE-ACTIVATING PROTEIN"/>
    <property type="match status" value="1"/>
</dbReference>
<name>A0A087UCA3_STEMI</name>
<dbReference type="STRING" id="407821.A0A087UCA3"/>
<protein>
    <submittedName>
        <fullName evidence="1">Rap1 GTPase-activating protein 1</fullName>
    </submittedName>
</protein>
<organism evidence="1 2">
    <name type="scientific">Stegodyphus mimosarum</name>
    <name type="common">African social velvet spider</name>
    <dbReference type="NCBI Taxonomy" id="407821"/>
    <lineage>
        <taxon>Eukaryota</taxon>
        <taxon>Metazoa</taxon>
        <taxon>Ecdysozoa</taxon>
        <taxon>Arthropoda</taxon>
        <taxon>Chelicerata</taxon>
        <taxon>Arachnida</taxon>
        <taxon>Araneae</taxon>
        <taxon>Araneomorphae</taxon>
        <taxon>Entelegynae</taxon>
        <taxon>Eresoidea</taxon>
        <taxon>Eresidae</taxon>
        <taxon>Stegodyphus</taxon>
    </lineage>
</organism>
<evidence type="ECO:0000313" key="1">
    <source>
        <dbReference type="EMBL" id="KFM74992.1"/>
    </source>
</evidence>
<dbReference type="GO" id="GO:0005096">
    <property type="term" value="F:GTPase activator activity"/>
    <property type="evidence" value="ECO:0007669"/>
    <property type="project" value="InterPro"/>
</dbReference>
<dbReference type="AlphaFoldDB" id="A0A087UCA3"/>
<reference evidence="1 2" key="1">
    <citation type="submission" date="2013-11" db="EMBL/GenBank/DDBJ databases">
        <title>Genome sequencing of Stegodyphus mimosarum.</title>
        <authorList>
            <person name="Bechsgaard J."/>
        </authorList>
    </citation>
    <scope>NUCLEOTIDE SEQUENCE [LARGE SCALE GENOMIC DNA]</scope>
</reference>
<feature type="non-terminal residue" evidence="1">
    <location>
        <position position="67"/>
    </location>
</feature>
<accession>A0A087UCA3</accession>
<sequence>ISHVIPLTFENESLQALKIAKILCDDITTEKFFAVLFPKASELIMAFDEHGLVNKMKFGVIYQKPGQ</sequence>
<dbReference type="GO" id="GO:0005737">
    <property type="term" value="C:cytoplasm"/>
    <property type="evidence" value="ECO:0007669"/>
    <property type="project" value="TreeGrafter"/>
</dbReference>
<dbReference type="Gene3D" id="6.10.140.210">
    <property type="match status" value="1"/>
</dbReference>
<dbReference type="InterPro" id="IPR035974">
    <property type="entry name" value="Rap/Ran-GAP_sf"/>
</dbReference>
<dbReference type="Proteomes" id="UP000054359">
    <property type="component" value="Unassembled WGS sequence"/>
</dbReference>
<dbReference type="InterPro" id="IPR050989">
    <property type="entry name" value="Rap1_Ran_GAP"/>
</dbReference>
<dbReference type="GO" id="GO:0051056">
    <property type="term" value="P:regulation of small GTPase mediated signal transduction"/>
    <property type="evidence" value="ECO:0007669"/>
    <property type="project" value="InterPro"/>
</dbReference>
<feature type="non-terminal residue" evidence="1">
    <location>
        <position position="1"/>
    </location>
</feature>
<dbReference type="OrthoDB" id="2499658at2759"/>
<dbReference type="EMBL" id="KK119179">
    <property type="protein sequence ID" value="KFM74992.1"/>
    <property type="molecule type" value="Genomic_DNA"/>
</dbReference>
<proteinExistence type="predicted"/>
<evidence type="ECO:0000313" key="2">
    <source>
        <dbReference type="Proteomes" id="UP000054359"/>
    </source>
</evidence>
<dbReference type="Pfam" id="PF21022">
    <property type="entry name" value="Rap-GAP_dimer"/>
    <property type="match status" value="1"/>
</dbReference>
<keyword evidence="2" id="KW-1185">Reference proteome</keyword>
<gene>
    <name evidence="1" type="ORF">X975_18961</name>
</gene>
<dbReference type="SUPFAM" id="SSF111347">
    <property type="entry name" value="Rap/Ran-GAP"/>
    <property type="match status" value="1"/>
</dbReference>
<dbReference type="PANTHER" id="PTHR15711:SF32">
    <property type="entry name" value="RAP GTPASE ACTIVATING PROTEIN 1, ISOFORM H"/>
    <property type="match status" value="1"/>
</dbReference>